<feature type="domain" description="Mur ligase C-terminal" evidence="11">
    <location>
        <begin position="333"/>
        <end position="459"/>
    </location>
</feature>
<keyword evidence="8" id="KW-0460">Magnesium</keyword>
<comment type="PTM">
    <text evidence="8">Carboxylation is probably crucial for Mg(2+) binding and, consequently, for the gamma-phosphate positioning of ATP.</text>
</comment>
<feature type="binding site" evidence="8">
    <location>
        <position position="30"/>
    </location>
    <ligand>
        <name>UDP-N-acetyl-alpha-D-muramoyl-L-alanyl-D-glutamate</name>
        <dbReference type="ChEBI" id="CHEBI:83900"/>
    </ligand>
</feature>
<accession>A0ABR9ZME4</accession>
<dbReference type="SUPFAM" id="SSF53623">
    <property type="entry name" value="MurD-like peptide ligases, catalytic domain"/>
    <property type="match status" value="1"/>
</dbReference>
<evidence type="ECO:0000256" key="3">
    <source>
        <dbReference type="ARBA" id="ARBA00022618"/>
    </source>
</evidence>
<evidence type="ECO:0000256" key="4">
    <source>
        <dbReference type="ARBA" id="ARBA00022960"/>
    </source>
</evidence>
<feature type="binding site" evidence="8">
    <location>
        <begin position="155"/>
        <end position="156"/>
    </location>
    <ligand>
        <name>UDP-N-acetyl-alpha-D-muramoyl-L-alanyl-D-glutamate</name>
        <dbReference type="ChEBI" id="CHEBI:83900"/>
    </ligand>
</feature>
<keyword evidence="8" id="KW-0963">Cytoplasm</keyword>
<dbReference type="InterPro" id="IPR035911">
    <property type="entry name" value="MurE/MurF_N"/>
</dbReference>
<dbReference type="GO" id="GO:0008765">
    <property type="term" value="F:UDP-N-acetylmuramoylalanyl-D-glutamate-2,6-diaminopimelate ligase activity"/>
    <property type="evidence" value="ECO:0007669"/>
    <property type="project" value="UniProtKB-EC"/>
</dbReference>
<dbReference type="EMBL" id="JADKNH010000001">
    <property type="protein sequence ID" value="MBF4691601.1"/>
    <property type="molecule type" value="Genomic_DNA"/>
</dbReference>
<sequence length="487" mass="54606">MILSEIIKNSNCKVIQGTIDKEIQAIQHHSGKIEKDTLFVAISGYQRDGHDFIGQVITDGATAVVVEKSIDLNLIPDDVSVLEVADTKLALAEMANLFYQKPTEKINVVGITGTNGKTSITQMLNDLYKTTGQKNAVFGTIANFIGEEKIPTVNTTPDALELARLMSEAVKMSCENCFMEVSSHALKMGRVHNMNFNYAIFTNLTEDHLDFHTDFEDYFTAKFQLFKMALKGCVVNNDNEYGRRIIEAMKSHKRCLSYGFSETAELRADQIEYHQWGSTFHLNWHEQCVPVKLNIPGKIYIYNLMACVGIMLLEGFELDAISKLVTKVKPVRGRLEQVSSDPARTVLLDYAHTPDALENVLQAIHEFSKGRIIIVFGCGGDRDRKKRPMMGEVAQRLSDLVILTSDNPRTEAPELIIKDVLEGMTLSDALFVEADRRKGIYKALELAGENDVVLIAGKGHEDYQVIGKTKIHFDDKEVVQDFFDGRK</sequence>
<dbReference type="Pfam" id="PF02875">
    <property type="entry name" value="Mur_ligase_C"/>
    <property type="match status" value="1"/>
</dbReference>
<dbReference type="Proteomes" id="UP000614200">
    <property type="component" value="Unassembled WGS sequence"/>
</dbReference>
<dbReference type="EC" id="6.3.2.13" evidence="8"/>
<dbReference type="Gene3D" id="3.90.190.20">
    <property type="entry name" value="Mur ligase, C-terminal domain"/>
    <property type="match status" value="1"/>
</dbReference>
<dbReference type="HAMAP" id="MF_00208">
    <property type="entry name" value="MurE"/>
    <property type="match status" value="1"/>
</dbReference>
<evidence type="ECO:0000259" key="10">
    <source>
        <dbReference type="Pfam" id="PF01225"/>
    </source>
</evidence>
<dbReference type="InterPro" id="IPR000713">
    <property type="entry name" value="Mur_ligase_N"/>
</dbReference>
<evidence type="ECO:0000313" key="13">
    <source>
        <dbReference type="EMBL" id="MBF4691601.1"/>
    </source>
</evidence>
<feature type="binding site" evidence="8">
    <location>
        <position position="461"/>
    </location>
    <ligand>
        <name>meso-2,6-diaminopimelate</name>
        <dbReference type="ChEBI" id="CHEBI:57791"/>
    </ligand>
</feature>
<keyword evidence="8 13" id="KW-0436">Ligase</keyword>
<keyword evidence="3 8" id="KW-0132">Cell division</keyword>
<feature type="short sequence motif" description="Meso-diaminopimelate recognition motif" evidence="8">
    <location>
        <begin position="406"/>
        <end position="409"/>
    </location>
</feature>
<dbReference type="InterPro" id="IPR005761">
    <property type="entry name" value="UDP-N-AcMur-Glu-dNH2Pim_ligase"/>
</dbReference>
<evidence type="ECO:0000256" key="5">
    <source>
        <dbReference type="ARBA" id="ARBA00022984"/>
    </source>
</evidence>
<organism evidence="13 14">
    <name type="scientific">Fusibacter ferrireducens</name>
    <dbReference type="NCBI Taxonomy" id="2785058"/>
    <lineage>
        <taxon>Bacteria</taxon>
        <taxon>Bacillati</taxon>
        <taxon>Bacillota</taxon>
        <taxon>Clostridia</taxon>
        <taxon>Eubacteriales</taxon>
        <taxon>Eubacteriales Family XII. Incertae Sedis</taxon>
        <taxon>Fusibacter</taxon>
    </lineage>
</organism>
<evidence type="ECO:0000256" key="1">
    <source>
        <dbReference type="ARBA" id="ARBA00004752"/>
    </source>
</evidence>
<feature type="binding site" evidence="8">
    <location>
        <position position="457"/>
    </location>
    <ligand>
        <name>meso-2,6-diaminopimelate</name>
        <dbReference type="ChEBI" id="CHEBI:57791"/>
    </ligand>
</feature>
<dbReference type="NCBIfam" id="NF001124">
    <property type="entry name" value="PRK00139.1-2"/>
    <property type="match status" value="1"/>
</dbReference>
<dbReference type="Pfam" id="PF08245">
    <property type="entry name" value="Mur_ligase_M"/>
    <property type="match status" value="1"/>
</dbReference>
<feature type="binding site" evidence="8">
    <location>
        <position position="382"/>
    </location>
    <ligand>
        <name>meso-2,6-diaminopimelate</name>
        <dbReference type="ChEBI" id="CHEBI:57791"/>
    </ligand>
</feature>
<gene>
    <name evidence="8" type="primary">murE</name>
    <name evidence="13" type="ORF">ISU02_00650</name>
</gene>
<dbReference type="Gene3D" id="3.40.1190.10">
    <property type="entry name" value="Mur-like, catalytic domain"/>
    <property type="match status" value="1"/>
</dbReference>
<dbReference type="InterPro" id="IPR036565">
    <property type="entry name" value="Mur-like_cat_sf"/>
</dbReference>
<evidence type="ECO:0000313" key="14">
    <source>
        <dbReference type="Proteomes" id="UP000614200"/>
    </source>
</evidence>
<evidence type="ECO:0000259" key="12">
    <source>
        <dbReference type="Pfam" id="PF08245"/>
    </source>
</evidence>
<comment type="similarity">
    <text evidence="2 8">Belongs to the MurCDEF family. MurE subfamily.</text>
</comment>
<dbReference type="PANTHER" id="PTHR23135">
    <property type="entry name" value="MUR LIGASE FAMILY MEMBER"/>
    <property type="match status" value="1"/>
</dbReference>
<evidence type="ECO:0000256" key="7">
    <source>
        <dbReference type="ARBA" id="ARBA00023316"/>
    </source>
</evidence>
<comment type="subcellular location">
    <subcellularLocation>
        <location evidence="8 9">Cytoplasm</location>
    </subcellularLocation>
</comment>
<dbReference type="InterPro" id="IPR013221">
    <property type="entry name" value="Mur_ligase_cen"/>
</dbReference>
<feature type="binding site" evidence="8">
    <location>
        <begin position="406"/>
        <end position="409"/>
    </location>
    <ligand>
        <name>meso-2,6-diaminopimelate</name>
        <dbReference type="ChEBI" id="CHEBI:57791"/>
    </ligand>
</feature>
<evidence type="ECO:0000256" key="8">
    <source>
        <dbReference type="HAMAP-Rule" id="MF_00208"/>
    </source>
</evidence>
<comment type="pathway">
    <text evidence="1 8 9">Cell wall biogenesis; peptidoglycan biosynthesis.</text>
</comment>
<evidence type="ECO:0000256" key="9">
    <source>
        <dbReference type="RuleBase" id="RU004135"/>
    </source>
</evidence>
<evidence type="ECO:0000259" key="11">
    <source>
        <dbReference type="Pfam" id="PF02875"/>
    </source>
</evidence>
<dbReference type="RefSeq" id="WP_194699847.1">
    <property type="nucleotide sequence ID" value="NZ_JADKNH010000001.1"/>
</dbReference>
<feature type="binding site" evidence="8">
    <location>
        <position position="182"/>
    </location>
    <ligand>
        <name>UDP-N-acetyl-alpha-D-muramoyl-L-alanyl-D-glutamate</name>
        <dbReference type="ChEBI" id="CHEBI:83900"/>
    </ligand>
</feature>
<reference evidence="13 14" key="1">
    <citation type="submission" date="2020-11" db="EMBL/GenBank/DDBJ databases">
        <title>Fusibacter basophilias sp. nov.</title>
        <authorList>
            <person name="Qiu D."/>
        </authorList>
    </citation>
    <scope>NUCLEOTIDE SEQUENCE [LARGE SCALE GENOMIC DNA]</scope>
    <source>
        <strain evidence="13 14">Q10-2</strain>
    </source>
</reference>
<dbReference type="InterPro" id="IPR036615">
    <property type="entry name" value="Mur_ligase_C_dom_sf"/>
</dbReference>
<feature type="binding site" evidence="8">
    <location>
        <position position="154"/>
    </location>
    <ligand>
        <name>UDP-N-acetyl-alpha-D-muramoyl-L-alanyl-D-glutamate</name>
        <dbReference type="ChEBI" id="CHEBI:83900"/>
    </ligand>
</feature>
<feature type="modified residue" description="N6-carboxylysine" evidence="8">
    <location>
        <position position="222"/>
    </location>
</feature>
<dbReference type="SUPFAM" id="SSF63418">
    <property type="entry name" value="MurE/MurF N-terminal domain"/>
    <property type="match status" value="1"/>
</dbReference>
<comment type="caution">
    <text evidence="13">The sequence shown here is derived from an EMBL/GenBank/DDBJ whole genome shotgun (WGS) entry which is preliminary data.</text>
</comment>
<dbReference type="Pfam" id="PF01225">
    <property type="entry name" value="Mur_ligase"/>
    <property type="match status" value="1"/>
</dbReference>
<feature type="domain" description="Mur ligase N-terminal catalytic" evidence="10">
    <location>
        <begin position="22"/>
        <end position="99"/>
    </location>
</feature>
<dbReference type="PANTHER" id="PTHR23135:SF4">
    <property type="entry name" value="UDP-N-ACETYLMURAMOYL-L-ALANYL-D-GLUTAMATE--2,6-DIAMINOPIMELATE LIGASE MURE HOMOLOG, CHLOROPLASTIC"/>
    <property type="match status" value="1"/>
</dbReference>
<comment type="catalytic activity">
    <reaction evidence="8">
        <text>UDP-N-acetyl-alpha-D-muramoyl-L-alanyl-D-glutamate + meso-2,6-diaminopimelate + ATP = UDP-N-acetyl-alpha-D-muramoyl-L-alanyl-gamma-D-glutamyl-meso-2,6-diaminopimelate + ADP + phosphate + H(+)</text>
        <dbReference type="Rhea" id="RHEA:23676"/>
        <dbReference type="ChEBI" id="CHEBI:15378"/>
        <dbReference type="ChEBI" id="CHEBI:30616"/>
        <dbReference type="ChEBI" id="CHEBI:43474"/>
        <dbReference type="ChEBI" id="CHEBI:57791"/>
        <dbReference type="ChEBI" id="CHEBI:83900"/>
        <dbReference type="ChEBI" id="CHEBI:83905"/>
        <dbReference type="ChEBI" id="CHEBI:456216"/>
        <dbReference type="EC" id="6.3.2.13"/>
    </reaction>
</comment>
<feature type="binding site" evidence="8">
    <location>
        <position position="190"/>
    </location>
    <ligand>
        <name>UDP-N-acetyl-alpha-D-muramoyl-L-alanyl-D-glutamate</name>
        <dbReference type="ChEBI" id="CHEBI:83900"/>
    </ligand>
</feature>
<feature type="domain" description="Mur ligase central" evidence="12">
    <location>
        <begin position="111"/>
        <end position="310"/>
    </location>
</feature>
<keyword evidence="8" id="KW-0067">ATP-binding</keyword>
<feature type="binding site" evidence="8">
    <location>
        <begin position="113"/>
        <end position="119"/>
    </location>
    <ligand>
        <name>ATP</name>
        <dbReference type="ChEBI" id="CHEBI:30616"/>
    </ligand>
</feature>
<name>A0ABR9ZME4_9FIRM</name>
<dbReference type="NCBIfam" id="NF001126">
    <property type="entry name" value="PRK00139.1-4"/>
    <property type="match status" value="1"/>
</dbReference>
<keyword evidence="6 8" id="KW-0131">Cell cycle</keyword>
<keyword evidence="4 8" id="KW-0133">Cell shape</keyword>
<keyword evidence="14" id="KW-1185">Reference proteome</keyword>
<proteinExistence type="inferred from homology"/>
<comment type="function">
    <text evidence="8">Catalyzes the addition of meso-diaminopimelic acid to the nucleotide precursor UDP-N-acetylmuramoyl-L-alanyl-D-glutamate (UMAG) in the biosynthesis of bacterial cell-wall peptidoglycan.</text>
</comment>
<comment type="cofactor">
    <cofactor evidence="8">
        <name>Mg(2+)</name>
        <dbReference type="ChEBI" id="CHEBI:18420"/>
    </cofactor>
</comment>
<dbReference type="NCBIfam" id="TIGR01085">
    <property type="entry name" value="murE"/>
    <property type="match status" value="1"/>
</dbReference>
<comment type="caution">
    <text evidence="8">Lacks conserved residue(s) required for the propagation of feature annotation.</text>
</comment>
<protein>
    <recommendedName>
        <fullName evidence="8">UDP-N-acetylmuramoyl-L-alanyl-D-glutamate--2,6-diaminopimelate ligase</fullName>
        <ecNumber evidence="8">6.3.2.13</ecNumber>
    </recommendedName>
    <alternativeName>
        <fullName evidence="8">Meso-A2pm-adding enzyme</fullName>
    </alternativeName>
    <alternativeName>
        <fullName evidence="8">Meso-diaminopimelate-adding enzyme</fullName>
    </alternativeName>
    <alternativeName>
        <fullName evidence="8">UDP-MurNAc-L-Ala-D-Glu:meso-diaminopimelate ligase</fullName>
    </alternativeName>
    <alternativeName>
        <fullName evidence="8">UDP-MurNAc-tripeptide synthetase</fullName>
    </alternativeName>
    <alternativeName>
        <fullName evidence="8">UDP-N-acetylmuramyl-tripeptide synthetase</fullName>
    </alternativeName>
</protein>
<evidence type="ECO:0000256" key="2">
    <source>
        <dbReference type="ARBA" id="ARBA00005898"/>
    </source>
</evidence>
<keyword evidence="5 8" id="KW-0573">Peptidoglycan synthesis</keyword>
<dbReference type="Gene3D" id="3.40.1390.10">
    <property type="entry name" value="MurE/MurF, N-terminal domain"/>
    <property type="match status" value="1"/>
</dbReference>
<dbReference type="SUPFAM" id="SSF53244">
    <property type="entry name" value="MurD-like peptide ligases, peptide-binding domain"/>
    <property type="match status" value="1"/>
</dbReference>
<keyword evidence="8" id="KW-0547">Nucleotide-binding</keyword>
<keyword evidence="7 8" id="KW-0961">Cell wall biogenesis/degradation</keyword>
<evidence type="ECO:0000256" key="6">
    <source>
        <dbReference type="ARBA" id="ARBA00023306"/>
    </source>
</evidence>
<dbReference type="InterPro" id="IPR004101">
    <property type="entry name" value="Mur_ligase_C"/>
</dbReference>